<dbReference type="PANTHER" id="PTHR22974:SF23">
    <property type="entry name" value="TOUSLED-LIKE KINASE, ISOFORM G"/>
    <property type="match status" value="1"/>
</dbReference>
<dbReference type="InterPro" id="IPR017441">
    <property type="entry name" value="Protein_kinase_ATP_BS"/>
</dbReference>
<keyword evidence="7" id="KW-0175">Coiled coil</keyword>
<feature type="region of interest" description="Disordered" evidence="8">
    <location>
        <begin position="195"/>
        <end position="217"/>
    </location>
</feature>
<dbReference type="PROSITE" id="PS00107">
    <property type="entry name" value="PROTEIN_KINASE_ATP"/>
    <property type="match status" value="1"/>
</dbReference>
<dbReference type="SUPFAM" id="SSF56112">
    <property type="entry name" value="Protein kinase-like (PK-like)"/>
    <property type="match status" value="1"/>
</dbReference>
<feature type="compositionally biased region" description="Low complexity" evidence="8">
    <location>
        <begin position="287"/>
        <end position="321"/>
    </location>
</feature>
<feature type="compositionally biased region" description="Low complexity" evidence="8">
    <location>
        <begin position="111"/>
        <end position="130"/>
    </location>
</feature>
<dbReference type="GO" id="GO:0004674">
    <property type="term" value="F:protein serine/threonine kinase activity"/>
    <property type="evidence" value="ECO:0007669"/>
    <property type="project" value="UniProtKB-KW"/>
</dbReference>
<dbReference type="FunFam" id="1.10.510.10:FF:000698">
    <property type="entry name" value="Serine/threonine-protein kinase tousled-like 1"/>
    <property type="match status" value="1"/>
</dbReference>
<evidence type="ECO:0000256" key="2">
    <source>
        <dbReference type="ARBA" id="ARBA00022679"/>
    </source>
</evidence>
<dbReference type="InterPro" id="IPR008271">
    <property type="entry name" value="Ser/Thr_kinase_AS"/>
</dbReference>
<dbReference type="Gene3D" id="1.10.510.10">
    <property type="entry name" value="Transferase(Phosphotransferase) domain 1"/>
    <property type="match status" value="1"/>
</dbReference>
<gene>
    <name evidence="10" type="ORF">DBRI1063_LOCUS577</name>
</gene>
<evidence type="ECO:0000256" key="1">
    <source>
        <dbReference type="ARBA" id="ARBA00022527"/>
    </source>
</evidence>
<feature type="region of interest" description="Disordered" evidence="8">
    <location>
        <begin position="1"/>
        <end position="36"/>
    </location>
</feature>
<feature type="coiled-coil region" evidence="7">
    <location>
        <begin position="487"/>
        <end position="517"/>
    </location>
</feature>
<protein>
    <recommendedName>
        <fullName evidence="9">Protein kinase domain-containing protein</fullName>
    </recommendedName>
</protein>
<feature type="compositionally biased region" description="Basic residues" evidence="8">
    <location>
        <begin position="66"/>
        <end position="79"/>
    </location>
</feature>
<dbReference type="EMBL" id="HBGN01000903">
    <property type="protein sequence ID" value="CAD9314171.1"/>
    <property type="molecule type" value="Transcribed_RNA"/>
</dbReference>
<feature type="compositionally biased region" description="Polar residues" evidence="8">
    <location>
        <begin position="359"/>
        <end position="369"/>
    </location>
</feature>
<proteinExistence type="predicted"/>
<feature type="region of interest" description="Disordered" evidence="8">
    <location>
        <begin position="52"/>
        <end position="87"/>
    </location>
</feature>
<evidence type="ECO:0000256" key="6">
    <source>
        <dbReference type="PROSITE-ProRule" id="PRU10141"/>
    </source>
</evidence>
<feature type="compositionally biased region" description="Low complexity" evidence="8">
    <location>
        <begin position="55"/>
        <end position="65"/>
    </location>
</feature>
<evidence type="ECO:0000256" key="8">
    <source>
        <dbReference type="SAM" id="MobiDB-lite"/>
    </source>
</evidence>
<evidence type="ECO:0000256" key="4">
    <source>
        <dbReference type="ARBA" id="ARBA00022777"/>
    </source>
</evidence>
<name>A0A7S1YP79_9STRA</name>
<keyword evidence="1" id="KW-0723">Serine/threonine-protein kinase</keyword>
<keyword evidence="5 6" id="KW-0067">ATP-binding</keyword>
<dbReference type="GO" id="GO:0005634">
    <property type="term" value="C:nucleus"/>
    <property type="evidence" value="ECO:0007669"/>
    <property type="project" value="TreeGrafter"/>
</dbReference>
<keyword evidence="3 6" id="KW-0547">Nucleotide-binding</keyword>
<organism evidence="10">
    <name type="scientific">Ditylum brightwellii</name>
    <dbReference type="NCBI Taxonomy" id="49249"/>
    <lineage>
        <taxon>Eukaryota</taxon>
        <taxon>Sar</taxon>
        <taxon>Stramenopiles</taxon>
        <taxon>Ochrophyta</taxon>
        <taxon>Bacillariophyta</taxon>
        <taxon>Mediophyceae</taxon>
        <taxon>Lithodesmiophycidae</taxon>
        <taxon>Lithodesmiales</taxon>
        <taxon>Lithodesmiaceae</taxon>
        <taxon>Ditylum</taxon>
    </lineage>
</organism>
<dbReference type="GO" id="GO:0007059">
    <property type="term" value="P:chromosome segregation"/>
    <property type="evidence" value="ECO:0007669"/>
    <property type="project" value="TreeGrafter"/>
</dbReference>
<feature type="region of interest" description="Disordered" evidence="8">
    <location>
        <begin position="100"/>
        <end position="143"/>
    </location>
</feature>
<dbReference type="InterPro" id="IPR011009">
    <property type="entry name" value="Kinase-like_dom_sf"/>
</dbReference>
<dbReference type="CDD" id="cd13990">
    <property type="entry name" value="STKc_TLK"/>
    <property type="match status" value="1"/>
</dbReference>
<evidence type="ECO:0000259" key="9">
    <source>
        <dbReference type="PROSITE" id="PS50011"/>
    </source>
</evidence>
<dbReference type="PROSITE" id="PS00108">
    <property type="entry name" value="PROTEIN_KINASE_ST"/>
    <property type="match status" value="1"/>
</dbReference>
<dbReference type="Pfam" id="PF00069">
    <property type="entry name" value="Pkinase"/>
    <property type="match status" value="1"/>
</dbReference>
<sequence>MQNRRRTAVPPQDNNSNHIKSSNIFKTRKGAITPPIPEMERRMELLEHRLVGPASNSNRGSGSHQGSHHGSNHGSHHGSNHGSIHSFGFRSGAVEEKVDNHVTAPQPSSPSPLLTSLSSPSVSASMSHLSNGSVGGTHTATGSNQTLITSHAMKLPRSTVVAESPPVPMPEFGIGATPVVPTGVAKRLRLSVGASPAIGSNRNDGPTPGRKKSLPTKRALPSITEKHISSPSRTGTVAGATTPALRNMRKRGRLHFSTPIQPAHDANTSHNGNAVLAQHYHQEQAQASLPPSELSSSSRDRSGSASDAVTAPATPIMTPAPKRGVTKHHPPPNNSSIRDFFGKKTPDPETPPAGRRSLSVLTDSSSLEKNGTKELERLRIQCQQLEKLVHDRDEQLKAVANNQTIMHHSLKVALTRREAEMEQLKQESEQRTVTAQKCLEEMIRADCAREAKELREKLASDGARLGRLVYTRAGLHTVESWEDGHASKALKRRRVELKQKREELEERQRVARRAVKRIEMGEGMEQAEETTAGGLPVTNSLDAMEAEESVRWHLANLRQQEVELGEEEVALQAEKSAHVRALKRVASEDLSRFKARPKLHDRYILLTLLGKGGFSEVWRAYDLIDLREVAVKIHQLDPQWSESKKDNYTKHVSREYEIHREVRHPRIVSLFDVFEIDTNSFATVLECCKGTDLDSLLKQRKMLPERDARAILLQILCGMRYLSSPSVDGTRQGIIHYDLKPGNILFDSYGDAKITDFGLSKIVDGGDPADSMELTSQGAGTYWYLPPECFMTHQNVRISNKVDVWSIGVIYYQMLFGKRPFGDGQTQEKVLTHHIMLNAREVRFPPKPLVSEEGKQFIRQMLTYDQAFRPNISQLCDSPYLLKKKL</sequence>
<feature type="region of interest" description="Disordered" evidence="8">
    <location>
        <begin position="283"/>
        <end position="369"/>
    </location>
</feature>
<dbReference type="GO" id="GO:0035556">
    <property type="term" value="P:intracellular signal transduction"/>
    <property type="evidence" value="ECO:0007669"/>
    <property type="project" value="TreeGrafter"/>
</dbReference>
<dbReference type="AlphaFoldDB" id="A0A7S1YP79"/>
<dbReference type="InterPro" id="IPR000719">
    <property type="entry name" value="Prot_kinase_dom"/>
</dbReference>
<dbReference type="PANTHER" id="PTHR22974">
    <property type="entry name" value="MIXED LINEAGE PROTEIN KINASE"/>
    <property type="match status" value="1"/>
</dbReference>
<dbReference type="SMART" id="SM00220">
    <property type="entry name" value="S_TKc"/>
    <property type="match status" value="1"/>
</dbReference>
<evidence type="ECO:0000256" key="3">
    <source>
        <dbReference type="ARBA" id="ARBA00022741"/>
    </source>
</evidence>
<accession>A0A7S1YP79</accession>
<dbReference type="PROSITE" id="PS50011">
    <property type="entry name" value="PROTEIN_KINASE_DOM"/>
    <property type="match status" value="1"/>
</dbReference>
<reference evidence="10" key="1">
    <citation type="submission" date="2021-01" db="EMBL/GenBank/DDBJ databases">
        <authorList>
            <person name="Corre E."/>
            <person name="Pelletier E."/>
            <person name="Niang G."/>
            <person name="Scheremetjew M."/>
            <person name="Finn R."/>
            <person name="Kale V."/>
            <person name="Holt S."/>
            <person name="Cochrane G."/>
            <person name="Meng A."/>
            <person name="Brown T."/>
            <person name="Cohen L."/>
        </authorList>
    </citation>
    <scope>NUCLEOTIDE SEQUENCE</scope>
    <source>
        <strain evidence="10">Pop2</strain>
    </source>
</reference>
<feature type="binding site" evidence="6">
    <location>
        <position position="632"/>
    </location>
    <ligand>
        <name>ATP</name>
        <dbReference type="ChEBI" id="CHEBI:30616"/>
    </ligand>
</feature>
<feature type="domain" description="Protein kinase" evidence="9">
    <location>
        <begin position="603"/>
        <end position="881"/>
    </location>
</feature>
<evidence type="ECO:0000256" key="5">
    <source>
        <dbReference type="ARBA" id="ARBA00022840"/>
    </source>
</evidence>
<evidence type="ECO:0000256" key="7">
    <source>
        <dbReference type="SAM" id="Coils"/>
    </source>
</evidence>
<keyword evidence="4" id="KW-0418">Kinase</keyword>
<dbReference type="GO" id="GO:0005524">
    <property type="term" value="F:ATP binding"/>
    <property type="evidence" value="ECO:0007669"/>
    <property type="project" value="UniProtKB-UniRule"/>
</dbReference>
<keyword evidence="2" id="KW-0808">Transferase</keyword>
<evidence type="ECO:0000313" key="10">
    <source>
        <dbReference type="EMBL" id="CAD9314171.1"/>
    </source>
</evidence>
<feature type="compositionally biased region" description="Polar residues" evidence="8">
    <location>
        <begin position="12"/>
        <end position="25"/>
    </location>
</feature>